<accession>A0A9W8I004</accession>
<dbReference type="GO" id="GO:0070475">
    <property type="term" value="P:rRNA base methylation"/>
    <property type="evidence" value="ECO:0007669"/>
    <property type="project" value="InterPro"/>
</dbReference>
<evidence type="ECO:0000313" key="3">
    <source>
        <dbReference type="EMBL" id="KAJ2801329.1"/>
    </source>
</evidence>
<name>A0A9W8I004_9FUNG</name>
<dbReference type="GO" id="GO:0005737">
    <property type="term" value="C:cytoplasm"/>
    <property type="evidence" value="ECO:0007669"/>
    <property type="project" value="TreeGrafter"/>
</dbReference>
<comment type="caution">
    <text evidence="3">The sequence shown here is derived from an EMBL/GenBank/DDBJ whole genome shotgun (WGS) entry which is preliminary data.</text>
</comment>
<keyword evidence="4" id="KW-1185">Reference proteome</keyword>
<feature type="region of interest" description="Disordered" evidence="1">
    <location>
        <begin position="172"/>
        <end position="225"/>
    </location>
</feature>
<protein>
    <recommendedName>
        <fullName evidence="2">25S rRNA (uridine-N(3))-methyltransferase BMT5-like domain-containing protein</fullName>
    </recommendedName>
</protein>
<sequence>MAKAKKIKARRIQRRVDSTVAFKSKSGQTSKTKKHPSKGNSDGFRYAKHHTILLIGEGNFSFARSIATRLGSGTNIVATALDSEATVKEKYAADAESHIKEFKRLGGTVIFGIDGTKLKRYKQLRSKRFSRIVFNFPHTGSGDKDEARNIMLNQQLLLDFFSNVRGLLTDGIASSDPRAGGTVNDGDHDDSNGSSYSSGSDGEDKGKGGSGRKKRKLRWQGSSQKANSNIMEFEGVQAQVTYDIDSDSDQEETAVPEQERGQVHVTLKSGKPYDMWRITKLARQCGLVTLSAYPFRLTAYPGYEHRRTLGFKEGLSTDDNQEIRDKKPKVYVFAAGPDMPKEDTDGSARHSIADVTSGRGQQQQQQERQRKRRK</sequence>
<feature type="compositionally biased region" description="Basic and acidic residues" evidence="1">
    <location>
        <begin position="339"/>
        <end position="352"/>
    </location>
</feature>
<feature type="region of interest" description="Disordered" evidence="1">
    <location>
        <begin position="335"/>
        <end position="374"/>
    </location>
</feature>
<proteinExistence type="predicted"/>
<evidence type="ECO:0000313" key="4">
    <source>
        <dbReference type="Proteomes" id="UP001140094"/>
    </source>
</evidence>
<gene>
    <name evidence="3" type="ORF">H4R20_003717</name>
</gene>
<dbReference type="Proteomes" id="UP001140094">
    <property type="component" value="Unassembled WGS sequence"/>
</dbReference>
<reference evidence="3" key="1">
    <citation type="submission" date="2022-07" db="EMBL/GenBank/DDBJ databases">
        <title>Phylogenomic reconstructions and comparative analyses of Kickxellomycotina fungi.</title>
        <authorList>
            <person name="Reynolds N.K."/>
            <person name="Stajich J.E."/>
            <person name="Barry K."/>
            <person name="Grigoriev I.V."/>
            <person name="Crous P."/>
            <person name="Smith M.E."/>
        </authorList>
    </citation>
    <scope>NUCLEOTIDE SEQUENCE</scope>
    <source>
        <strain evidence="3">NRRL 1565</strain>
    </source>
</reference>
<dbReference type="EMBL" id="JANBUO010000831">
    <property type="protein sequence ID" value="KAJ2801329.1"/>
    <property type="molecule type" value="Genomic_DNA"/>
</dbReference>
<dbReference type="OrthoDB" id="273345at2759"/>
<dbReference type="Pfam" id="PF10354">
    <property type="entry name" value="BMT5-like"/>
    <property type="match status" value="1"/>
</dbReference>
<evidence type="ECO:0000256" key="1">
    <source>
        <dbReference type="SAM" id="MobiDB-lite"/>
    </source>
</evidence>
<dbReference type="PANTHER" id="PTHR11538">
    <property type="entry name" value="PHENYLALANYL-TRNA SYNTHETASE"/>
    <property type="match status" value="1"/>
</dbReference>
<dbReference type="GO" id="GO:0070042">
    <property type="term" value="F:rRNA (uridine-N3-)-methyltransferase activity"/>
    <property type="evidence" value="ECO:0007669"/>
    <property type="project" value="InterPro"/>
</dbReference>
<feature type="domain" description="25S rRNA (uridine-N(3))-methyltransferase BMT5-like" evidence="2">
    <location>
        <begin position="53"/>
        <end position="307"/>
    </location>
</feature>
<dbReference type="AlphaFoldDB" id="A0A9W8I004"/>
<dbReference type="PANTHER" id="PTHR11538:SF26">
    <property type="entry name" value="FERREDOXIN-FOLD ANTICODON-BINDING DOMAIN-CONTAINING PROTEIN 1"/>
    <property type="match status" value="1"/>
</dbReference>
<organism evidence="3 4">
    <name type="scientific">Coemansia guatemalensis</name>
    <dbReference type="NCBI Taxonomy" id="2761395"/>
    <lineage>
        <taxon>Eukaryota</taxon>
        <taxon>Fungi</taxon>
        <taxon>Fungi incertae sedis</taxon>
        <taxon>Zoopagomycota</taxon>
        <taxon>Kickxellomycotina</taxon>
        <taxon>Kickxellomycetes</taxon>
        <taxon>Kickxellales</taxon>
        <taxon>Kickxellaceae</taxon>
        <taxon>Coemansia</taxon>
    </lineage>
</organism>
<dbReference type="InterPro" id="IPR019446">
    <property type="entry name" value="BMT5-like"/>
</dbReference>
<evidence type="ECO:0000259" key="2">
    <source>
        <dbReference type="Pfam" id="PF10354"/>
    </source>
</evidence>
<feature type="compositionally biased region" description="Basic residues" evidence="1">
    <location>
        <begin position="1"/>
        <end position="13"/>
    </location>
</feature>
<feature type="region of interest" description="Disordered" evidence="1">
    <location>
        <begin position="1"/>
        <end position="42"/>
    </location>
</feature>